<dbReference type="Gene3D" id="3.30.470.20">
    <property type="entry name" value="ATP-grasp fold, B domain"/>
    <property type="match status" value="1"/>
</dbReference>
<dbReference type="InterPro" id="IPR004344">
    <property type="entry name" value="TTL/TTLL_fam"/>
</dbReference>
<evidence type="ECO:0000313" key="3">
    <source>
        <dbReference type="Proteomes" id="UP001107558"/>
    </source>
</evidence>
<organism evidence="2 3">
    <name type="scientific">Polypedilum vanderplanki</name>
    <name type="common">Sleeping chironomid midge</name>
    <dbReference type="NCBI Taxonomy" id="319348"/>
    <lineage>
        <taxon>Eukaryota</taxon>
        <taxon>Metazoa</taxon>
        <taxon>Ecdysozoa</taxon>
        <taxon>Arthropoda</taxon>
        <taxon>Hexapoda</taxon>
        <taxon>Insecta</taxon>
        <taxon>Pterygota</taxon>
        <taxon>Neoptera</taxon>
        <taxon>Endopterygota</taxon>
        <taxon>Diptera</taxon>
        <taxon>Nematocera</taxon>
        <taxon>Chironomoidea</taxon>
        <taxon>Chironomidae</taxon>
        <taxon>Chironominae</taxon>
        <taxon>Polypedilum</taxon>
        <taxon>Polypedilum</taxon>
    </lineage>
</organism>
<gene>
    <name evidence="2" type="ORF">PVAND_007220</name>
</gene>
<protein>
    <submittedName>
        <fullName evidence="2">Uncharacterized protein</fullName>
    </submittedName>
</protein>
<proteinExistence type="predicted"/>
<dbReference type="OrthoDB" id="7788247at2759"/>
<sequence>MPSKIDSQRGKQQITAKKEYINIVIASFAVILFAAVIALSLNARFENKEENEALIKENIESNDEISEVQEKVNRLRYWSVVLVKWHNRGHLRTMDRIFERLQYKFVNASNGDDWDILWSIEQPFIASPSEDQTLFANITKIKLRVEQKVNHFPGIAALVSKSFMNEINVDLPYILPSFVMPQDLERLNKFIKRYPNIKLVEKNLHNRGVQIMPREEILEEESEYFYQQFMDDHFLIDGHAFDFGVFVLITSFNPLRIYRYDADILLRFCKKPYHPFDPNDFDRYVVRRGCHNAYDMNSFEKIYRRYGYSFIKIFEIIIKDKGHDVVEFWRKIDDAIVKIVKNTESYVLEGLEKWNMSSHHSFEFVRFDFLIDNKMNPYVMEVNMSPNLTPADKRYEENCNLYEPMVYNVVQMIGGASYFEFMARFNNSDIIVANRKNIAVGLESCLKNDCYRKCSLNECKICLPCVDDFNRYQMREAFREFSYMNNFRRLFPTKLHYYDQNLIESMTENNQISINWYRAQCENNEKWCF</sequence>
<dbReference type="EMBL" id="JADBJN010000002">
    <property type="protein sequence ID" value="KAG5677462.1"/>
    <property type="molecule type" value="Genomic_DNA"/>
</dbReference>
<evidence type="ECO:0000256" key="1">
    <source>
        <dbReference type="SAM" id="Phobius"/>
    </source>
</evidence>
<dbReference type="Pfam" id="PF03133">
    <property type="entry name" value="TTL"/>
    <property type="match status" value="1"/>
</dbReference>
<reference evidence="2" key="1">
    <citation type="submission" date="2021-03" db="EMBL/GenBank/DDBJ databases">
        <title>Chromosome level genome of the anhydrobiotic midge Polypedilum vanderplanki.</title>
        <authorList>
            <person name="Yoshida Y."/>
            <person name="Kikawada T."/>
            <person name="Gusev O."/>
        </authorList>
    </citation>
    <scope>NUCLEOTIDE SEQUENCE</scope>
    <source>
        <strain evidence="2">NIAS01</strain>
        <tissue evidence="2">Whole body or cell culture</tissue>
    </source>
</reference>
<dbReference type="InterPro" id="IPR053317">
    <property type="entry name" value="Tubulin_polyglutamylase"/>
</dbReference>
<dbReference type="PANTHER" id="PTHR47113">
    <property type="entry name" value="LD09343P"/>
    <property type="match status" value="1"/>
</dbReference>
<keyword evidence="1" id="KW-0812">Transmembrane</keyword>
<feature type="transmembrane region" description="Helical" evidence="1">
    <location>
        <begin position="20"/>
        <end position="41"/>
    </location>
</feature>
<evidence type="ECO:0000313" key="2">
    <source>
        <dbReference type="EMBL" id="KAG5677462.1"/>
    </source>
</evidence>
<dbReference type="SUPFAM" id="SSF56059">
    <property type="entry name" value="Glutathione synthetase ATP-binding domain-like"/>
    <property type="match status" value="1"/>
</dbReference>
<keyword evidence="3" id="KW-1185">Reference proteome</keyword>
<name>A0A9J6C760_POLVA</name>
<dbReference type="PANTHER" id="PTHR47113:SF1">
    <property type="entry name" value="LD09343P"/>
    <property type="match status" value="1"/>
</dbReference>
<keyword evidence="1" id="KW-1133">Transmembrane helix</keyword>
<dbReference type="Proteomes" id="UP001107558">
    <property type="component" value="Chromosome 2"/>
</dbReference>
<comment type="caution">
    <text evidence="2">The sequence shown here is derived from an EMBL/GenBank/DDBJ whole genome shotgun (WGS) entry which is preliminary data.</text>
</comment>
<accession>A0A9J6C760</accession>
<dbReference type="AlphaFoldDB" id="A0A9J6C760"/>
<dbReference type="PROSITE" id="PS51221">
    <property type="entry name" value="TTL"/>
    <property type="match status" value="1"/>
</dbReference>
<keyword evidence="1" id="KW-0472">Membrane</keyword>